<dbReference type="NCBIfam" id="TIGR00968">
    <property type="entry name" value="3a0106s01"/>
    <property type="match status" value="1"/>
</dbReference>
<dbReference type="InterPro" id="IPR027417">
    <property type="entry name" value="P-loop_NTPase"/>
</dbReference>
<dbReference type="PANTHER" id="PTHR42781">
    <property type="entry name" value="SPERMIDINE/PUTRESCINE IMPORT ATP-BINDING PROTEIN POTA"/>
    <property type="match status" value="1"/>
</dbReference>
<evidence type="ECO:0000256" key="4">
    <source>
        <dbReference type="ARBA" id="ARBA00022967"/>
    </source>
</evidence>
<dbReference type="GeneID" id="38279231"/>
<feature type="domain" description="ABC transporter" evidence="6">
    <location>
        <begin position="3"/>
        <end position="230"/>
    </location>
</feature>
<sequence>MSILIENVSKKFGKQIALSKINLEIPTGNLVALLGPSGSGKSTLLRMLAGFETPESGRIWLFGKNATFFPIQQRQIGFVFQDYALFPKMTIFENIGFGLKIQKKAVDAQVHELLQLTQLENLSNFYPHQLSGGQKQRVAFARALAVEPKILLLDEPFGALDVKVRKNLRIWLRNLHEKIPVTSILITHDIREAMEIADEIVLFQNGYVEQVGCPQEIYEHPATVFVQNFIGHSVVPSNTSDKQISFLPYGRK</sequence>
<protein>
    <submittedName>
        <fullName evidence="7">Sulfate ABC transporter ATP-binding subunit</fullName>
    </submittedName>
</protein>
<dbReference type="InterPro" id="IPR050093">
    <property type="entry name" value="ABC_SmlMolc_Importer"/>
</dbReference>
<dbReference type="FunFam" id="3.40.50.300:FF:000425">
    <property type="entry name" value="Probable ABC transporter, ATP-binding subunit"/>
    <property type="match status" value="1"/>
</dbReference>
<dbReference type="EMBL" id="MH591109">
    <property type="protein sequence ID" value="AYC65376.1"/>
    <property type="molecule type" value="Genomic_DNA"/>
</dbReference>
<dbReference type="PROSITE" id="PS50893">
    <property type="entry name" value="ABC_TRANSPORTER_2"/>
    <property type="match status" value="1"/>
</dbReference>
<evidence type="ECO:0000313" key="7">
    <source>
        <dbReference type="EMBL" id="AYC65376.1"/>
    </source>
</evidence>
<dbReference type="PROSITE" id="PS00211">
    <property type="entry name" value="ABC_TRANSPORTER_1"/>
    <property type="match status" value="1"/>
</dbReference>
<dbReference type="GO" id="GO:0016887">
    <property type="term" value="F:ATP hydrolysis activity"/>
    <property type="evidence" value="ECO:0007669"/>
    <property type="project" value="InterPro"/>
</dbReference>
<proteinExistence type="predicted"/>
<reference evidence="7" key="1">
    <citation type="submission" date="2018-07" db="EMBL/GenBank/DDBJ databases">
        <authorList>
            <person name="Quirk P.G."/>
            <person name="Krulwich T.A."/>
        </authorList>
    </citation>
    <scope>NUCLEOTIDE SEQUENCE</scope>
</reference>
<evidence type="ECO:0000256" key="5">
    <source>
        <dbReference type="ARBA" id="ARBA00023032"/>
    </source>
</evidence>
<dbReference type="Gene3D" id="3.40.50.300">
    <property type="entry name" value="P-loop containing nucleotide triphosphate hydrolases"/>
    <property type="match status" value="1"/>
</dbReference>
<keyword evidence="3 7" id="KW-0067">ATP-binding</keyword>
<name>A0A386B0Z9_9CHLO</name>
<dbReference type="PANTHER" id="PTHR42781:SF4">
    <property type="entry name" value="SPERMIDINE_PUTRESCINE IMPORT ATP-BINDING PROTEIN POTA"/>
    <property type="match status" value="1"/>
</dbReference>
<dbReference type="InterPro" id="IPR003439">
    <property type="entry name" value="ABC_transporter-like_ATP-bd"/>
</dbReference>
<evidence type="ECO:0000259" key="6">
    <source>
        <dbReference type="PROSITE" id="PS50893"/>
    </source>
</evidence>
<dbReference type="GO" id="GO:0015419">
    <property type="term" value="F:ABC-type sulfate transporter activity"/>
    <property type="evidence" value="ECO:0007669"/>
    <property type="project" value="InterPro"/>
</dbReference>
<evidence type="ECO:0000256" key="3">
    <source>
        <dbReference type="ARBA" id="ARBA00022840"/>
    </source>
</evidence>
<dbReference type="SUPFAM" id="SSF52540">
    <property type="entry name" value="P-loop containing nucleoside triphosphate hydrolases"/>
    <property type="match status" value="1"/>
</dbReference>
<dbReference type="InterPro" id="IPR005666">
    <property type="entry name" value="Sulph_transpt1"/>
</dbReference>
<geneLocation type="chloroplast" evidence="7"/>
<dbReference type="SMART" id="SM00382">
    <property type="entry name" value="AAA"/>
    <property type="match status" value="1"/>
</dbReference>
<keyword evidence="2" id="KW-0547">Nucleotide-binding</keyword>
<dbReference type="InterPro" id="IPR003593">
    <property type="entry name" value="AAA+_ATPase"/>
</dbReference>
<accession>A0A386B0Z9</accession>
<dbReference type="InterPro" id="IPR017871">
    <property type="entry name" value="ABC_transporter-like_CS"/>
</dbReference>
<reference evidence="7" key="2">
    <citation type="journal article" date="2019" name="Mol. Phylogenet. Evol.">
        <title>Reassessment of the classification of bryopsidales (chlorophyta) based on chloroplast phylogenomic analyses.</title>
        <authorList>
            <person name="Cremen M.C."/>
            <person name="Leliaert F."/>
            <person name="West J."/>
            <person name="Lam D.W."/>
            <person name="Shimada S."/>
            <person name="Lopez-Bautista J.M."/>
            <person name="Verbruggen H."/>
        </authorList>
    </citation>
    <scope>NUCLEOTIDE SEQUENCE</scope>
</reference>
<gene>
    <name evidence="7" type="primary">cysA</name>
</gene>
<organism evidence="7">
    <name type="scientific">Pseudocodium devriesii</name>
    <dbReference type="NCBI Taxonomy" id="453070"/>
    <lineage>
        <taxon>Eukaryota</taxon>
        <taxon>Viridiplantae</taxon>
        <taxon>Chlorophyta</taxon>
        <taxon>core chlorophytes</taxon>
        <taxon>Ulvophyceae</taxon>
        <taxon>TCBD clade</taxon>
        <taxon>Bryopsidales</taxon>
        <taxon>Halimedineae</taxon>
        <taxon>Halimedaceae</taxon>
        <taxon>Pseudocodieae</taxon>
        <taxon>Pseudocodium</taxon>
    </lineage>
</organism>
<dbReference type="GO" id="GO:0043190">
    <property type="term" value="C:ATP-binding cassette (ABC) transporter complex"/>
    <property type="evidence" value="ECO:0007669"/>
    <property type="project" value="InterPro"/>
</dbReference>
<keyword evidence="4" id="KW-1278">Translocase</keyword>
<dbReference type="GO" id="GO:0005524">
    <property type="term" value="F:ATP binding"/>
    <property type="evidence" value="ECO:0007669"/>
    <property type="project" value="UniProtKB-KW"/>
</dbReference>
<dbReference type="RefSeq" id="YP_009519414.1">
    <property type="nucleotide sequence ID" value="NC_039525.1"/>
</dbReference>
<evidence type="ECO:0000256" key="2">
    <source>
        <dbReference type="ARBA" id="ARBA00022741"/>
    </source>
</evidence>
<dbReference type="Pfam" id="PF00005">
    <property type="entry name" value="ABC_tran"/>
    <property type="match status" value="1"/>
</dbReference>
<keyword evidence="7" id="KW-0934">Plastid</keyword>
<keyword evidence="7" id="KW-0150">Chloroplast</keyword>
<keyword evidence="5" id="KW-0764">Sulfate transport</keyword>
<dbReference type="AlphaFoldDB" id="A0A386B0Z9"/>
<evidence type="ECO:0000256" key="1">
    <source>
        <dbReference type="ARBA" id="ARBA00022448"/>
    </source>
</evidence>
<keyword evidence="1" id="KW-0813">Transport</keyword>